<proteinExistence type="predicted"/>
<name>A0A5D4NX36_9BACI</name>
<evidence type="ECO:0000313" key="1">
    <source>
        <dbReference type="EMBL" id="TYS18018.1"/>
    </source>
</evidence>
<protein>
    <submittedName>
        <fullName evidence="1">Amidase</fullName>
    </submittedName>
</protein>
<comment type="caution">
    <text evidence="1">The sequence shown here is derived from an EMBL/GenBank/DDBJ whole genome shotgun (WGS) entry which is preliminary data.</text>
</comment>
<dbReference type="AlphaFoldDB" id="A0A5D4NX36"/>
<evidence type="ECO:0000313" key="2">
    <source>
        <dbReference type="Proteomes" id="UP000322267"/>
    </source>
</evidence>
<dbReference type="EMBL" id="VTEI01000003">
    <property type="protein sequence ID" value="TYS18018.1"/>
    <property type="molecule type" value="Genomic_DNA"/>
</dbReference>
<accession>A0A5D4NX36</accession>
<gene>
    <name evidence="1" type="ORF">FZC78_09320</name>
</gene>
<sequence length="289" mass="32528">MKKWIMVILLFTALAGGTEDGVNASITYDHATWLWNPWMIVNDEEGILDFLESKELNKVYLQIDRNISASIYQSFIEKSSAKGMEIYALDGAPGWAAPKGYVNQDQMMAWLGSYQEEASPQQKFSGVHLDVEPYLYSGWNSKRAATVKSYQALLLRAKNSAENLNLPLEADMPFWFDEISYNNIYGKGLLAEWVIAGTDGVTIMAYRDSAALITDFVSREIEWAGRYSKRLVVGVETGETSEGDAISFFEEGETYMNDQLGKVKAYYENQAGFHGTAVHHVGSWMMIRP</sequence>
<dbReference type="RefSeq" id="WP_148939411.1">
    <property type="nucleotide sequence ID" value="NZ_VTEI01000003.1"/>
</dbReference>
<organism evidence="1 2">
    <name type="scientific">Rossellomorea vietnamensis</name>
    <dbReference type="NCBI Taxonomy" id="218284"/>
    <lineage>
        <taxon>Bacteria</taxon>
        <taxon>Bacillati</taxon>
        <taxon>Bacillota</taxon>
        <taxon>Bacilli</taxon>
        <taxon>Bacillales</taxon>
        <taxon>Bacillaceae</taxon>
        <taxon>Rossellomorea</taxon>
    </lineage>
</organism>
<reference evidence="1 2" key="1">
    <citation type="submission" date="2019-08" db="EMBL/GenBank/DDBJ databases">
        <title>Bacillus genomes from the desert of Cuatro Cienegas, Coahuila.</title>
        <authorList>
            <person name="Olmedo-Alvarez G."/>
        </authorList>
    </citation>
    <scope>NUCLEOTIDE SEQUENCE [LARGE SCALE GENOMIC DNA]</scope>
    <source>
        <strain evidence="1 2">CH34_1T</strain>
    </source>
</reference>
<dbReference type="OrthoDB" id="7054537at2"/>
<dbReference type="Proteomes" id="UP000322267">
    <property type="component" value="Unassembled WGS sequence"/>
</dbReference>